<feature type="chain" id="PRO_5031305936" description="Beta/gamma crystallin 'Greek key' domain-containing protein" evidence="3">
    <location>
        <begin position="22"/>
        <end position="199"/>
    </location>
</feature>
<evidence type="ECO:0000313" key="5">
    <source>
        <dbReference type="EMBL" id="MBB4082072.1"/>
    </source>
</evidence>
<evidence type="ECO:0000259" key="4">
    <source>
        <dbReference type="Pfam" id="PF00030"/>
    </source>
</evidence>
<reference evidence="5 6" key="1">
    <citation type="submission" date="2020-08" db="EMBL/GenBank/DDBJ databases">
        <title>Genomic Encyclopedia of Type Strains, Phase IV (KMG-IV): sequencing the most valuable type-strain genomes for metagenomic binning, comparative biology and taxonomic classification.</title>
        <authorList>
            <person name="Goeker M."/>
        </authorList>
    </citation>
    <scope>NUCLEOTIDE SEQUENCE [LARGE SCALE GENOMIC DNA]</scope>
    <source>
        <strain evidence="5 6">DSM 23960</strain>
    </source>
</reference>
<evidence type="ECO:0000256" key="3">
    <source>
        <dbReference type="SAM" id="SignalP"/>
    </source>
</evidence>
<dbReference type="InterPro" id="IPR011024">
    <property type="entry name" value="G_crystallin-like"/>
</dbReference>
<accession>A0A7W6JBM4</accession>
<dbReference type="Pfam" id="PF00030">
    <property type="entry name" value="Crystall"/>
    <property type="match status" value="1"/>
</dbReference>
<dbReference type="SUPFAM" id="SSF49695">
    <property type="entry name" value="gamma-Crystallin-like"/>
    <property type="match status" value="1"/>
</dbReference>
<sequence length="199" mass="21533">MRSISAVLVAALIALPLPGMAQEEPAAMSQQQEERFRPPPGAGNLEAIVHRDAFFAGPFISVTNARPDLNLGWDARSIRVRSGEWQICTGRNYTGRCTTIDRDQPSLSSQFRSIASMRPTGGWDTGVGQSLRGAASEFFPSPLRNGQRIECRGGSSSCARSEANSFCRSMGWIMARSQGIESTGGRSFVADVLCARSLF</sequence>
<organism evidence="5 6">
    <name type="scientific">Brevundimonas lenta</name>
    <dbReference type="NCBI Taxonomy" id="424796"/>
    <lineage>
        <taxon>Bacteria</taxon>
        <taxon>Pseudomonadati</taxon>
        <taxon>Pseudomonadota</taxon>
        <taxon>Alphaproteobacteria</taxon>
        <taxon>Caulobacterales</taxon>
        <taxon>Caulobacteraceae</taxon>
        <taxon>Brevundimonas</taxon>
    </lineage>
</organism>
<dbReference type="RefSeq" id="WP_183203197.1">
    <property type="nucleotide sequence ID" value="NZ_BAAAER010000004.1"/>
</dbReference>
<keyword evidence="3" id="KW-0732">Signal</keyword>
<comment type="caution">
    <text evidence="5">The sequence shown here is derived from an EMBL/GenBank/DDBJ whole genome shotgun (WGS) entry which is preliminary data.</text>
</comment>
<name>A0A7W6JBM4_9CAUL</name>
<dbReference type="InterPro" id="IPR001064">
    <property type="entry name" value="Beta/gamma_crystallin"/>
</dbReference>
<dbReference type="EMBL" id="JACIDM010000001">
    <property type="protein sequence ID" value="MBB4082072.1"/>
    <property type="molecule type" value="Genomic_DNA"/>
</dbReference>
<proteinExistence type="inferred from homology"/>
<dbReference type="AlphaFoldDB" id="A0A7W6JBM4"/>
<evidence type="ECO:0000256" key="2">
    <source>
        <dbReference type="ARBA" id="ARBA00022737"/>
    </source>
</evidence>
<dbReference type="Gene3D" id="2.60.20.10">
    <property type="entry name" value="Crystallins"/>
    <property type="match status" value="1"/>
</dbReference>
<feature type="domain" description="Beta/gamma crystallin 'Greek key'" evidence="4">
    <location>
        <begin position="51"/>
        <end position="118"/>
    </location>
</feature>
<keyword evidence="6" id="KW-1185">Reference proteome</keyword>
<protein>
    <recommendedName>
        <fullName evidence="4">Beta/gamma crystallin 'Greek key' domain-containing protein</fullName>
    </recommendedName>
</protein>
<dbReference type="Proteomes" id="UP000529946">
    <property type="component" value="Unassembled WGS sequence"/>
</dbReference>
<feature type="signal peptide" evidence="3">
    <location>
        <begin position="1"/>
        <end position="21"/>
    </location>
</feature>
<evidence type="ECO:0000313" key="6">
    <source>
        <dbReference type="Proteomes" id="UP000529946"/>
    </source>
</evidence>
<evidence type="ECO:0000256" key="1">
    <source>
        <dbReference type="ARBA" id="ARBA00009646"/>
    </source>
</evidence>
<gene>
    <name evidence="5" type="ORF">GGR12_000911</name>
</gene>
<comment type="similarity">
    <text evidence="1">Belongs to the beta/gamma-crystallin family.</text>
</comment>
<keyword evidence="2" id="KW-0677">Repeat</keyword>